<dbReference type="EMBL" id="VICG01000001">
    <property type="protein sequence ID" value="KAA8576245.1"/>
    <property type="molecule type" value="Genomic_DNA"/>
</dbReference>
<reference evidence="2 3" key="1">
    <citation type="submission" date="2019-06" db="EMBL/GenBank/DDBJ databases">
        <title>Genome Sequence of the Brown Rot Fungal Pathogen Monilinia fructicola.</title>
        <authorList>
            <person name="De Miccolis Angelini R.M."/>
            <person name="Landi L."/>
            <person name="Abate D."/>
            <person name="Pollastro S."/>
            <person name="Romanazzi G."/>
            <person name="Faretra F."/>
        </authorList>
    </citation>
    <scope>NUCLEOTIDE SEQUENCE [LARGE SCALE GENOMIC DNA]</scope>
    <source>
        <strain evidence="2 3">Mfrc123</strain>
    </source>
</reference>
<feature type="compositionally biased region" description="Acidic residues" evidence="1">
    <location>
        <begin position="129"/>
        <end position="141"/>
    </location>
</feature>
<organism evidence="2 3">
    <name type="scientific">Monilinia fructicola</name>
    <name type="common">Brown rot fungus</name>
    <name type="synonym">Ciboria fructicola</name>
    <dbReference type="NCBI Taxonomy" id="38448"/>
    <lineage>
        <taxon>Eukaryota</taxon>
        <taxon>Fungi</taxon>
        <taxon>Dikarya</taxon>
        <taxon>Ascomycota</taxon>
        <taxon>Pezizomycotina</taxon>
        <taxon>Leotiomycetes</taxon>
        <taxon>Helotiales</taxon>
        <taxon>Sclerotiniaceae</taxon>
        <taxon>Monilinia</taxon>
    </lineage>
</organism>
<feature type="region of interest" description="Disordered" evidence="1">
    <location>
        <begin position="81"/>
        <end position="141"/>
    </location>
</feature>
<gene>
    <name evidence="2" type="ORF">EYC84_006392</name>
</gene>
<feature type="region of interest" description="Disordered" evidence="1">
    <location>
        <begin position="1"/>
        <end position="24"/>
    </location>
</feature>
<feature type="compositionally biased region" description="Polar residues" evidence="1">
    <location>
        <begin position="99"/>
        <end position="112"/>
    </location>
</feature>
<dbReference type="Proteomes" id="UP000322873">
    <property type="component" value="Unassembled WGS sequence"/>
</dbReference>
<sequence length="141" mass="15718">MSGVSNSPLRHASRSGIDTSWPWGPSGPSAEAIRRLLDNYQTVDTDNTAPCLIICPLKIVFSGKLLVKIWNDNRETVDRAKEKEKHLRKQGIHAPSREFGQTRSNFSSQAESSKADLESNVTKEKETMEDLENSEEDGTSE</sequence>
<evidence type="ECO:0000313" key="3">
    <source>
        <dbReference type="Proteomes" id="UP000322873"/>
    </source>
</evidence>
<evidence type="ECO:0000313" key="2">
    <source>
        <dbReference type="EMBL" id="KAA8576245.1"/>
    </source>
</evidence>
<name>A0A5M9KBF0_MONFR</name>
<proteinExistence type="predicted"/>
<keyword evidence="3" id="KW-1185">Reference proteome</keyword>
<comment type="caution">
    <text evidence="2">The sequence shown here is derived from an EMBL/GenBank/DDBJ whole genome shotgun (WGS) entry which is preliminary data.</text>
</comment>
<accession>A0A5M9KBF0</accession>
<evidence type="ECO:0000256" key="1">
    <source>
        <dbReference type="SAM" id="MobiDB-lite"/>
    </source>
</evidence>
<protein>
    <submittedName>
        <fullName evidence="2">Uncharacterized protein</fullName>
    </submittedName>
</protein>
<feature type="compositionally biased region" description="Basic and acidic residues" evidence="1">
    <location>
        <begin position="113"/>
        <end position="128"/>
    </location>
</feature>
<dbReference type="AlphaFoldDB" id="A0A5M9KBF0"/>